<keyword evidence="3" id="KW-0863">Zinc-finger</keyword>
<keyword evidence="8" id="KW-0675">Receptor</keyword>
<gene>
    <name evidence="12" type="ORF">MSPICULIGERA_LOCUS23307</name>
</gene>
<dbReference type="Proteomes" id="UP001177023">
    <property type="component" value="Unassembled WGS sequence"/>
</dbReference>
<keyword evidence="9" id="KW-0539">Nucleus</keyword>
<dbReference type="InterPro" id="IPR050200">
    <property type="entry name" value="Nuclear_hormone_rcpt_NR3"/>
</dbReference>
<evidence type="ECO:0000313" key="12">
    <source>
        <dbReference type="EMBL" id="CAJ0585280.1"/>
    </source>
</evidence>
<dbReference type="EMBL" id="CATQJA010002703">
    <property type="protein sequence ID" value="CAJ0585280.1"/>
    <property type="molecule type" value="Genomic_DNA"/>
</dbReference>
<evidence type="ECO:0000256" key="9">
    <source>
        <dbReference type="ARBA" id="ARBA00023242"/>
    </source>
</evidence>
<keyword evidence="13" id="KW-1185">Reference proteome</keyword>
<feature type="region of interest" description="Disordered" evidence="10">
    <location>
        <begin position="1"/>
        <end position="20"/>
    </location>
</feature>
<keyword evidence="2" id="KW-0479">Metal-binding</keyword>
<dbReference type="SMART" id="SM00399">
    <property type="entry name" value="ZnF_C4"/>
    <property type="match status" value="1"/>
</dbReference>
<dbReference type="GO" id="GO:0003700">
    <property type="term" value="F:DNA-binding transcription factor activity"/>
    <property type="evidence" value="ECO:0007669"/>
    <property type="project" value="InterPro"/>
</dbReference>
<feature type="compositionally biased region" description="Low complexity" evidence="10">
    <location>
        <begin position="116"/>
        <end position="142"/>
    </location>
</feature>
<dbReference type="AlphaFoldDB" id="A0AA36DF18"/>
<organism evidence="12 13">
    <name type="scientific">Mesorhabditis spiculigera</name>
    <dbReference type="NCBI Taxonomy" id="96644"/>
    <lineage>
        <taxon>Eukaryota</taxon>
        <taxon>Metazoa</taxon>
        <taxon>Ecdysozoa</taxon>
        <taxon>Nematoda</taxon>
        <taxon>Chromadorea</taxon>
        <taxon>Rhabditida</taxon>
        <taxon>Rhabditina</taxon>
        <taxon>Rhabditomorpha</taxon>
        <taxon>Rhabditoidea</taxon>
        <taxon>Rhabditidae</taxon>
        <taxon>Mesorhabditinae</taxon>
        <taxon>Mesorhabditis</taxon>
    </lineage>
</organism>
<dbReference type="FunFam" id="3.30.50.10:FF:000006">
    <property type="entry name" value="Nuclear receptor subfamily 5 group A member"/>
    <property type="match status" value="1"/>
</dbReference>
<keyword evidence="4" id="KW-0862">Zinc</keyword>
<evidence type="ECO:0000259" key="11">
    <source>
        <dbReference type="PROSITE" id="PS51030"/>
    </source>
</evidence>
<feature type="region of interest" description="Disordered" evidence="10">
    <location>
        <begin position="41"/>
        <end position="142"/>
    </location>
</feature>
<feature type="non-terminal residue" evidence="12">
    <location>
        <position position="504"/>
    </location>
</feature>
<protein>
    <recommendedName>
        <fullName evidence="11">Nuclear receptor domain-containing protein</fullName>
    </recommendedName>
</protein>
<dbReference type="GO" id="GO:0006357">
    <property type="term" value="P:regulation of transcription by RNA polymerase II"/>
    <property type="evidence" value="ECO:0007669"/>
    <property type="project" value="UniProtKB-ARBA"/>
</dbReference>
<evidence type="ECO:0000256" key="10">
    <source>
        <dbReference type="SAM" id="MobiDB-lite"/>
    </source>
</evidence>
<dbReference type="SUPFAM" id="SSF57716">
    <property type="entry name" value="Glucocorticoid receptor-like (DNA-binding domain)"/>
    <property type="match status" value="1"/>
</dbReference>
<dbReference type="PRINTS" id="PR00047">
    <property type="entry name" value="STROIDFINGER"/>
</dbReference>
<keyword evidence="7" id="KW-0804">Transcription</keyword>
<proteinExistence type="predicted"/>
<dbReference type="InterPro" id="IPR013088">
    <property type="entry name" value="Znf_NHR/GATA"/>
</dbReference>
<dbReference type="GO" id="GO:0043565">
    <property type="term" value="F:sequence-specific DNA binding"/>
    <property type="evidence" value="ECO:0007669"/>
    <property type="project" value="InterPro"/>
</dbReference>
<dbReference type="PROSITE" id="PS51030">
    <property type="entry name" value="NUCLEAR_REC_DBD_2"/>
    <property type="match status" value="1"/>
</dbReference>
<name>A0AA36DF18_9BILA</name>
<evidence type="ECO:0000256" key="5">
    <source>
        <dbReference type="ARBA" id="ARBA00023015"/>
    </source>
</evidence>
<feature type="domain" description="Nuclear receptor" evidence="11">
    <location>
        <begin position="245"/>
        <end position="320"/>
    </location>
</feature>
<dbReference type="CDD" id="cd06916">
    <property type="entry name" value="NR_DBD_like"/>
    <property type="match status" value="1"/>
</dbReference>
<dbReference type="PROSITE" id="PS00031">
    <property type="entry name" value="NUCLEAR_REC_DBD_1"/>
    <property type="match status" value="1"/>
</dbReference>
<dbReference type="InterPro" id="IPR001628">
    <property type="entry name" value="Znf_hrmn_rcpt"/>
</dbReference>
<comment type="subcellular location">
    <subcellularLocation>
        <location evidence="1">Nucleus</location>
    </subcellularLocation>
</comment>
<evidence type="ECO:0000256" key="8">
    <source>
        <dbReference type="ARBA" id="ARBA00023170"/>
    </source>
</evidence>
<evidence type="ECO:0000256" key="3">
    <source>
        <dbReference type="ARBA" id="ARBA00022771"/>
    </source>
</evidence>
<accession>A0AA36DF18</accession>
<feature type="compositionally biased region" description="Polar residues" evidence="10">
    <location>
        <begin position="1"/>
        <end position="13"/>
    </location>
</feature>
<keyword evidence="5" id="KW-0805">Transcription regulation</keyword>
<keyword evidence="6" id="KW-0238">DNA-binding</keyword>
<dbReference type="GO" id="GO:0008270">
    <property type="term" value="F:zinc ion binding"/>
    <property type="evidence" value="ECO:0007669"/>
    <property type="project" value="UniProtKB-KW"/>
</dbReference>
<sequence>MFGSSNSAFQPVPSSGEHKQLLNFEPSAVAAMSSHNALPSLYALPEQARGAEDPMQPSNSQPTATPLTNMLPGFGIQQFPQPEALLPFMPPFDGSVAKRAVPHQDEKNDSGNETMSIHSPNSSPSLSSPASSNPGSRSNSFSVSSLLKGDLMTAAVPAAELQAQLQQLVASASSSTSAVVNPIDQPTSSPFSAPLLPHQQMPPFRPLSIQELHRARQIQQLQMNFAHQMRSFGMPGMSDVRLSAREICVVCGDSASGYHYGVMSCEGCKGFFRRSVQKNIDYECHKERKCTVDRVSRNRCQRCRYEKCLKAGMNKEQVRQDRKRYRRGAEEGREMEVDEAKGWLGDVQAVLAAGKAAFEGKPPMDAQETRNAVEVYLASNPLFVAIPEERRKQLADEALASIMVIRAAFVPNSTSVTDWPASMELEIEKLRAGLANVSEHEVHILVGLVLAHALDADGETIKLKLSECLQVEVAVRKADAHIYNQLMFKLGSLKMALGTVHAAQ</sequence>
<feature type="compositionally biased region" description="Polar residues" evidence="10">
    <location>
        <begin position="56"/>
        <end position="68"/>
    </location>
</feature>
<dbReference type="Gene3D" id="3.30.50.10">
    <property type="entry name" value="Erythroid Transcription Factor GATA-1, subunit A"/>
    <property type="match status" value="1"/>
</dbReference>
<evidence type="ECO:0000313" key="13">
    <source>
        <dbReference type="Proteomes" id="UP001177023"/>
    </source>
</evidence>
<evidence type="ECO:0000256" key="6">
    <source>
        <dbReference type="ARBA" id="ARBA00023125"/>
    </source>
</evidence>
<dbReference type="PANTHER" id="PTHR48092">
    <property type="entry name" value="KNIRPS-RELATED PROTEIN-RELATED"/>
    <property type="match status" value="1"/>
</dbReference>
<evidence type="ECO:0000256" key="7">
    <source>
        <dbReference type="ARBA" id="ARBA00023163"/>
    </source>
</evidence>
<reference evidence="12" key="1">
    <citation type="submission" date="2023-06" db="EMBL/GenBank/DDBJ databases">
        <authorList>
            <person name="Delattre M."/>
        </authorList>
    </citation>
    <scope>NUCLEOTIDE SEQUENCE</scope>
    <source>
        <strain evidence="12">AF72</strain>
    </source>
</reference>
<dbReference type="Pfam" id="PF00105">
    <property type="entry name" value="zf-C4"/>
    <property type="match status" value="1"/>
</dbReference>
<evidence type="ECO:0000256" key="4">
    <source>
        <dbReference type="ARBA" id="ARBA00022833"/>
    </source>
</evidence>
<evidence type="ECO:0000256" key="2">
    <source>
        <dbReference type="ARBA" id="ARBA00022723"/>
    </source>
</evidence>
<comment type="caution">
    <text evidence="12">The sequence shown here is derived from an EMBL/GenBank/DDBJ whole genome shotgun (WGS) entry which is preliminary data.</text>
</comment>
<dbReference type="GO" id="GO:0005634">
    <property type="term" value="C:nucleus"/>
    <property type="evidence" value="ECO:0007669"/>
    <property type="project" value="UniProtKB-SubCell"/>
</dbReference>
<evidence type="ECO:0000256" key="1">
    <source>
        <dbReference type="ARBA" id="ARBA00004123"/>
    </source>
</evidence>